<dbReference type="Gene3D" id="3.40.140.10">
    <property type="entry name" value="Cytidine Deaminase, domain 2"/>
    <property type="match status" value="1"/>
</dbReference>
<evidence type="ECO:0000256" key="5">
    <source>
        <dbReference type="ARBA" id="ARBA00023187"/>
    </source>
</evidence>
<proteinExistence type="predicted"/>
<dbReference type="PROSITE" id="PS50249">
    <property type="entry name" value="MPN"/>
    <property type="match status" value="1"/>
</dbReference>
<keyword evidence="3" id="KW-0747">Spliceosome</keyword>
<dbReference type="OrthoDB" id="1931567at2759"/>
<evidence type="ECO:0000256" key="7">
    <source>
        <dbReference type="ARBA" id="ARBA00023274"/>
    </source>
</evidence>
<dbReference type="FunFam" id="3.90.1570.40:FF:000001">
    <property type="entry name" value="Pre-mRNA-processing-splicing factor 8"/>
    <property type="match status" value="1"/>
</dbReference>
<evidence type="ECO:0000256" key="4">
    <source>
        <dbReference type="ARBA" id="ARBA00022884"/>
    </source>
</evidence>
<dbReference type="InterPro" id="IPR042516">
    <property type="entry name" value="Prp8_U5-snRNA-bd_sf"/>
</dbReference>
<dbReference type="SMART" id="SM00232">
    <property type="entry name" value="JAB_MPN"/>
    <property type="match status" value="1"/>
</dbReference>
<evidence type="ECO:0000313" key="10">
    <source>
        <dbReference type="Proteomes" id="UP000294530"/>
    </source>
</evidence>
<dbReference type="PANTHER" id="PTHR11140">
    <property type="entry name" value="PRE-MRNA SPLICING FACTOR PRP8"/>
    <property type="match status" value="1"/>
</dbReference>
<dbReference type="RefSeq" id="XP_067814959.1">
    <property type="nucleotide sequence ID" value="XM_067964823.1"/>
</dbReference>
<dbReference type="FunFam" id="3.40.140.10:FF:000002">
    <property type="entry name" value="Pre-mRNA-processing-splicing factor 8"/>
    <property type="match status" value="1"/>
</dbReference>
<evidence type="ECO:0000259" key="8">
    <source>
        <dbReference type="PROSITE" id="PS50249"/>
    </source>
</evidence>
<dbReference type="Pfam" id="PF08084">
    <property type="entry name" value="PROCT"/>
    <property type="match status" value="1"/>
</dbReference>
<evidence type="ECO:0000256" key="3">
    <source>
        <dbReference type="ARBA" id="ARBA00022728"/>
    </source>
</evidence>
<dbReference type="Pfam" id="PF08083">
    <property type="entry name" value="PROCN"/>
    <property type="match status" value="1"/>
</dbReference>
<dbReference type="GO" id="GO:0030623">
    <property type="term" value="F:U5 snRNA binding"/>
    <property type="evidence" value="ECO:0007669"/>
    <property type="project" value="InterPro"/>
</dbReference>
<keyword evidence="4" id="KW-0694">RNA-binding</keyword>
<dbReference type="GO" id="GO:0008237">
    <property type="term" value="F:metallopeptidase activity"/>
    <property type="evidence" value="ECO:0007669"/>
    <property type="project" value="InterPro"/>
</dbReference>
<keyword evidence="5" id="KW-0508">mRNA splicing</keyword>
<keyword evidence="10" id="KW-1185">Reference proteome</keyword>
<dbReference type="GO" id="GO:0005682">
    <property type="term" value="C:U5 snRNP"/>
    <property type="evidence" value="ECO:0007669"/>
    <property type="project" value="TreeGrafter"/>
</dbReference>
<name>A0A976IB10_BRELC</name>
<dbReference type="FunFam" id="3.30.420.230:FF:000003">
    <property type="entry name" value="Pre-mRNA-processing-splicing factor 8"/>
    <property type="match status" value="1"/>
</dbReference>
<dbReference type="InterPro" id="IPR012591">
    <property type="entry name" value="PRO8NT"/>
</dbReference>
<dbReference type="CDD" id="cd08056">
    <property type="entry name" value="MPN_PRP8"/>
    <property type="match status" value="1"/>
</dbReference>
<sequence>MPPPEVTNVDLLGAATVQNGYMNGNSVHSLPSPVFLAPEEKLKMLEERSRRWNKMNAKRYGEKRKFGFVESVKDDMPPEHVRKIIKDHGDMSSKKFRHDKRVYLGALKYVPHAIFKLLENMPMPWEQVKDVKVLYHVTGAITFVNEIPWVIEPVYIAQWGTMWIMMRREKRDRRHFKRMRFPPFDDEEPPLDYGDNILDIEPSESITMELDEEDDEAVIEWLYDSKPLIESKYLNGPSYRSWRLPVPIMANLHRLAGQLLSDLIDPNYEYLFDKKSFFTAKALNVAIPGGPKFEPLYRDVDEDDEDWNEFNDVNKIIIRHQIRTEYKVAFPFLYNNRPRSVHMQPYHTPVLCYIKAEDPDLPAFYFDPIINPISHFRVNRIAKDQSKTVEVDEDDEFQLPMGFDPLLTDEPLYTPETANGIALYWAPRPFNLRTGRTRRAIDVPLVNKWFQEHCPQGQPVKVRVSYQKLLKCWVLNSLHHRPPKALNKRCLFKSLKSTKFFQSTELDWVEAGLQVCRQGYNMLNLLIHRKNLNYLHLDYNFNLKPIKTLTTKERKKSRFGNAFHLTREILRLTKLIVDAHVQYRLGNVDAFQLADGLQYIFAHVGQLTGMYRYKYRLMRQVRMCKDLKHLIYYRFNTGPVGKGPGCGFWAPGWRVWLFFLRGIVPLLERWLGNLLARQFEGRHSKGIAKTVTKQRVESHFDLELRAAVMHDILDMMPEGVKVNKSRTIMSHLSEAWRCWKANIPWKVPGMPAPIENMILRYVKSKADWWTNVAHYNRERIKRGATVDKTNLGRLTRLWLKAEQERQHNYLKDGPYVSAEEAVAVYTTTVHWLESRKFAPIPFPPLSYKHDTKLLILALERLKENYSVNNRLNQTNREELGLIEQAYDNPHEALSRIKRHLLTQRAFKELHIEFMDLYSHLVPVYDIEPLEKITDAYLDQYLWYEADKRHLFPCWIKPSDSEPPPLLVYKWCQGINNLQKIWDTSEEECVVMLESKLEKVYEKIDLTLLNRLLRLILDHNIADYMTAKNNIVIAYKDMMHTNSYGLIRGLQFGSFIFQFYGLILDLLLLGLTRATEIAGPPELPNEFLSFRDTTTETRHPVRLYTRYIDKIYVLFRFDADDSRDLIQRYLTEHPDPNNENVVGYNNKKCWPRDARMRLMKHDVNLGRATFWDMKNRLPRSMTTFNWDNSFVSVFSKDNPNLLFNMCGFEVRLLPKIRAVDVEFTHKDGVWILQNETTKERTAQAYLRVDDEALHTFENRIRQILMSSGSTTFTKVANKWNSALIGLMTYYRESVVQTQELLDLLVKCENKIQTRIKIGLNSKMPSRFPPVVFYTPKELGGLGMLSMGHVLIPQSDLRYSKQTDNGGVTHFRSGMSHEEDQLIPNLFRYLQPWESEFIDSQRVWAEYALKRQEANAQNRRLTLEDLEDSWDRGIPRINTLFQKDRHTLAYDKGWRVRTGFKTYQVPRHNPFWWTHQRHDGKLWNLNNYRTDMIQALGGVEGILEHTLFKGTYFPTWEGLFWEKASGFEESMKYKKLTNAQRSGLNQIPNRRFTLWWSPTINRANVYVGFQVQLDLTGIFMHGKIPTLKISLIQIFRAHLWQKIHESLVMDLVFDQELDALEIENVQKETIHPRKSYKMNSSCADVLLFAAYKWQMGRPTLLHDTKDSYDGSTSSKYWIDVQLRWGDFDSHDIERYARAKFLDYTTDNMTIYPSPTGVLLAVDLAYNLYSGYGNWFPGCKPLMQQAMAKIMKANPALYVLRERIRKGLQLYSSEPTEPYLSSQNYGELFSNQIIWFVDDTNVYRVTIHKTFEGNLTTKPINGAIFIFNPRTGQLFLKIIHTSVWAGQKRLGQLAKWKTAEEVAALIRSLPVEEQPKQIIVTRKGMLDPLEVHLLDFPNIVIKGSELQLPFQACLKVEKFGDLILKATEPQMVLFNIYDDWLNTITSYTAFSRLILILRALHVSNDRTKIILRPDSETITQPHHIWPSLTDEQWLKVEVQLKDLILGDYGKKNNVNVASLTQSEIRDIILGMEISAPSLQRQQVAEIEQQAREQSQLTSVTTKTVNKHGDEMVVTTTSQYEQHSFASKTDWRVRAISATNLHLRTNHIYVSSDDIKETGFTYVLPKNVLNKFITIADLRTQICGLMYGVSPSDNPQVKEIRCVVMPPQLGTHQSVTIPLHLPENTNLEGMEALGWLHTQPNELPSLPPQDVTFHSKIMSENTSWDGEKAIIITCSFTPGSCSLTAYKLTPAGYEWGRQNKDSGANPAGFFPTHYEKVQMLLSDRFMGFYMVPEEDVWNFNFMGVKHNTGMKYDLKLGNPKEFYHELHRKTHFMNFSALEATDEDVATVDEEQQNVFA</sequence>
<dbReference type="GO" id="GO:0097157">
    <property type="term" value="F:pre-mRNA intronic binding"/>
    <property type="evidence" value="ECO:0007669"/>
    <property type="project" value="TreeGrafter"/>
</dbReference>
<keyword evidence="2" id="KW-0507">mRNA processing</keyword>
<dbReference type="InterPro" id="IPR019581">
    <property type="entry name" value="Prp8_U5-snRNA-bd"/>
</dbReference>
<dbReference type="InterPro" id="IPR037518">
    <property type="entry name" value="MPN"/>
</dbReference>
<dbReference type="Gene3D" id="1.20.80.40">
    <property type="match status" value="1"/>
</dbReference>
<dbReference type="GO" id="GO:0071013">
    <property type="term" value="C:catalytic step 2 spliceosome"/>
    <property type="evidence" value="ECO:0007669"/>
    <property type="project" value="TreeGrafter"/>
</dbReference>
<evidence type="ECO:0000313" key="9">
    <source>
        <dbReference type="EMBL" id="TDH65460.1"/>
    </source>
</evidence>
<dbReference type="InterPro" id="IPR019582">
    <property type="entry name" value="RRM_spliceosomal_PrP8"/>
</dbReference>
<dbReference type="GO" id="GO:0030620">
    <property type="term" value="F:U2 snRNA binding"/>
    <property type="evidence" value="ECO:0007669"/>
    <property type="project" value="TreeGrafter"/>
</dbReference>
<dbReference type="GO" id="GO:0030619">
    <property type="term" value="F:U1 snRNA binding"/>
    <property type="evidence" value="ECO:0007669"/>
    <property type="project" value="TreeGrafter"/>
</dbReference>
<dbReference type="EMBL" id="SHOA02000001">
    <property type="protein sequence ID" value="TDH65460.1"/>
    <property type="molecule type" value="Genomic_DNA"/>
</dbReference>
<dbReference type="Pfam" id="PF08082">
    <property type="entry name" value="PRO8NT"/>
    <property type="match status" value="1"/>
</dbReference>
<dbReference type="PANTHER" id="PTHR11140:SF0">
    <property type="entry name" value="PRE-MRNA-PROCESSING-SPLICING FACTOR 8"/>
    <property type="match status" value="1"/>
</dbReference>
<dbReference type="Pfam" id="PF10597">
    <property type="entry name" value="U5_2-snRNA_bdg"/>
    <property type="match status" value="1"/>
</dbReference>
<dbReference type="Gene3D" id="3.30.43.40">
    <property type="entry name" value="Pre-mRNA-processing-splicing factor 8, U5-snRNA-binding domain"/>
    <property type="match status" value="1"/>
</dbReference>
<dbReference type="CDD" id="cd13838">
    <property type="entry name" value="RNase_H_like_Prp8_IV"/>
    <property type="match status" value="1"/>
</dbReference>
<comment type="caution">
    <text evidence="9">The sequence shown here is derived from an EMBL/GenBank/DDBJ whole genome shotgun (WGS) entry which is preliminary data.</text>
</comment>
<feature type="domain" description="MPN" evidence="8">
    <location>
        <begin position="2117"/>
        <end position="2248"/>
    </location>
</feature>
<dbReference type="InterPro" id="IPR012984">
    <property type="entry name" value="PROCT"/>
</dbReference>
<dbReference type="InterPro" id="IPR043172">
    <property type="entry name" value="Prp8_domainIV_palm"/>
</dbReference>
<keyword evidence="6" id="KW-0539">Nucleus</keyword>
<dbReference type="GO" id="GO:0017070">
    <property type="term" value="F:U6 snRNA binding"/>
    <property type="evidence" value="ECO:0007669"/>
    <property type="project" value="InterPro"/>
</dbReference>
<dbReference type="FunFam" id="1.20.80.40:FF:000001">
    <property type="entry name" value="Pre-mRNA-processing-splicing factor 8"/>
    <property type="match status" value="1"/>
</dbReference>
<dbReference type="GO" id="GO:0000244">
    <property type="term" value="P:spliceosomal tri-snRNP complex assembly"/>
    <property type="evidence" value="ECO:0007669"/>
    <property type="project" value="TreeGrafter"/>
</dbReference>
<accession>A0A976IB10</accession>
<evidence type="ECO:0000256" key="6">
    <source>
        <dbReference type="ARBA" id="ARBA00023242"/>
    </source>
</evidence>
<keyword evidence="7" id="KW-0687">Ribonucleoprotein</keyword>
<dbReference type="SUPFAM" id="SSF53098">
    <property type="entry name" value="Ribonuclease H-like"/>
    <property type="match status" value="2"/>
</dbReference>
<dbReference type="Proteomes" id="UP000294530">
    <property type="component" value="Unassembled WGS sequence"/>
</dbReference>
<dbReference type="InterPro" id="IPR027652">
    <property type="entry name" value="PRP8"/>
</dbReference>
<comment type="subcellular location">
    <subcellularLocation>
        <location evidence="1">Nucleus</location>
    </subcellularLocation>
</comment>
<reference evidence="9 10" key="1">
    <citation type="journal article" date="2021" name="Genome Biol.">
        <title>AFLAP: assembly-free linkage analysis pipeline using k-mers from genome sequencing data.</title>
        <authorList>
            <person name="Fletcher K."/>
            <person name="Zhang L."/>
            <person name="Gil J."/>
            <person name="Han R."/>
            <person name="Cavanaugh K."/>
            <person name="Michelmore R."/>
        </authorList>
    </citation>
    <scope>NUCLEOTIDE SEQUENCE [LARGE SCALE GENOMIC DNA]</scope>
    <source>
        <strain evidence="9 10">SF5</strain>
    </source>
</reference>
<dbReference type="Pfam" id="PF01398">
    <property type="entry name" value="JAB"/>
    <property type="match status" value="1"/>
</dbReference>
<dbReference type="Pfam" id="PF10596">
    <property type="entry name" value="U6-snRNA_bdg"/>
    <property type="match status" value="1"/>
</dbReference>
<dbReference type="InterPro" id="IPR021983">
    <property type="entry name" value="PRP8_domainIV"/>
</dbReference>
<dbReference type="FunFam" id="3.30.43.40:FF:000001">
    <property type="entry name" value="Pre-mRNA-processing-splicing factor 8"/>
    <property type="match status" value="1"/>
</dbReference>
<dbReference type="KEGG" id="blac:94350494"/>
<dbReference type="Pfam" id="PF12134">
    <property type="entry name" value="PRP8_domainIV"/>
    <property type="match status" value="1"/>
</dbReference>
<gene>
    <name evidence="9" type="ORF">CCR75_006755</name>
</gene>
<dbReference type="InterPro" id="IPR000555">
    <property type="entry name" value="JAMM/MPN+_dom"/>
</dbReference>
<dbReference type="Pfam" id="PF10598">
    <property type="entry name" value="RRM_4"/>
    <property type="match status" value="1"/>
</dbReference>
<dbReference type="Gene3D" id="3.30.420.230">
    <property type="match status" value="1"/>
</dbReference>
<dbReference type="GeneID" id="94350494"/>
<evidence type="ECO:0000256" key="1">
    <source>
        <dbReference type="ARBA" id="ARBA00004123"/>
    </source>
</evidence>
<dbReference type="InterPro" id="IPR012337">
    <property type="entry name" value="RNaseH-like_sf"/>
</dbReference>
<dbReference type="InterPro" id="IPR019580">
    <property type="entry name" value="Prp8_U6-snRNA-bd"/>
</dbReference>
<dbReference type="InterPro" id="IPR012592">
    <property type="entry name" value="PROCN"/>
</dbReference>
<evidence type="ECO:0000256" key="2">
    <source>
        <dbReference type="ARBA" id="ARBA00022664"/>
    </source>
</evidence>
<protein>
    <recommendedName>
        <fullName evidence="8">MPN domain-containing protein</fullName>
    </recommendedName>
</protein>
<organism evidence="9 10">
    <name type="scientific">Bremia lactucae</name>
    <name type="common">Lettuce downy mildew</name>
    <dbReference type="NCBI Taxonomy" id="4779"/>
    <lineage>
        <taxon>Eukaryota</taxon>
        <taxon>Sar</taxon>
        <taxon>Stramenopiles</taxon>
        <taxon>Oomycota</taxon>
        <taxon>Peronosporomycetes</taxon>
        <taxon>Peronosporales</taxon>
        <taxon>Peronosporaceae</taxon>
        <taxon>Bremia</taxon>
    </lineage>
</organism>
<dbReference type="InterPro" id="IPR043173">
    <property type="entry name" value="Prp8_domainIV_fingers"/>
</dbReference>
<dbReference type="Gene3D" id="3.90.1570.40">
    <property type="match status" value="1"/>
</dbReference>